<name>A0ACB9AJL7_CICIN</name>
<proteinExistence type="predicted"/>
<evidence type="ECO:0000313" key="2">
    <source>
        <dbReference type="Proteomes" id="UP001055811"/>
    </source>
</evidence>
<comment type="caution">
    <text evidence="1">The sequence shown here is derived from an EMBL/GenBank/DDBJ whole genome shotgun (WGS) entry which is preliminary data.</text>
</comment>
<sequence length="211" mass="23959">MSLKDVRGFMEVLSQDYTGISYNLITRNCNHFCNDACLRLTGNPIPNWIIRLVRICKASREEAETRMLHCSAIQASITSGRKSGLFNMTFPKLHSQNENCGGCLCREKRGWKTDEVETQSDGGRRSSRVVQYNWWLKIAVFTFFALSGQSVATMLGRLYFNNGGKSKWMITLVQTAGFPLMYPFIFFSPSKTQPENHHVAGKPSWTTLVIL</sequence>
<dbReference type="EMBL" id="CM042015">
    <property type="protein sequence ID" value="KAI3710414.1"/>
    <property type="molecule type" value="Genomic_DNA"/>
</dbReference>
<keyword evidence="2" id="KW-1185">Reference proteome</keyword>
<accession>A0ACB9AJL7</accession>
<dbReference type="Proteomes" id="UP001055811">
    <property type="component" value="Linkage Group LG07"/>
</dbReference>
<protein>
    <submittedName>
        <fullName evidence="1">Uncharacterized protein</fullName>
    </submittedName>
</protein>
<gene>
    <name evidence="1" type="ORF">L2E82_40194</name>
</gene>
<reference evidence="1 2" key="2">
    <citation type="journal article" date="2022" name="Mol. Ecol. Resour.">
        <title>The genomes of chicory, endive, great burdock and yacon provide insights into Asteraceae paleo-polyploidization history and plant inulin production.</title>
        <authorList>
            <person name="Fan W."/>
            <person name="Wang S."/>
            <person name="Wang H."/>
            <person name="Wang A."/>
            <person name="Jiang F."/>
            <person name="Liu H."/>
            <person name="Zhao H."/>
            <person name="Xu D."/>
            <person name="Zhang Y."/>
        </authorList>
    </citation>
    <scope>NUCLEOTIDE SEQUENCE [LARGE SCALE GENOMIC DNA]</scope>
    <source>
        <strain evidence="2">cv. Punajuju</strain>
        <tissue evidence="1">Leaves</tissue>
    </source>
</reference>
<evidence type="ECO:0000313" key="1">
    <source>
        <dbReference type="EMBL" id="KAI3710414.1"/>
    </source>
</evidence>
<organism evidence="1 2">
    <name type="scientific">Cichorium intybus</name>
    <name type="common">Chicory</name>
    <dbReference type="NCBI Taxonomy" id="13427"/>
    <lineage>
        <taxon>Eukaryota</taxon>
        <taxon>Viridiplantae</taxon>
        <taxon>Streptophyta</taxon>
        <taxon>Embryophyta</taxon>
        <taxon>Tracheophyta</taxon>
        <taxon>Spermatophyta</taxon>
        <taxon>Magnoliopsida</taxon>
        <taxon>eudicotyledons</taxon>
        <taxon>Gunneridae</taxon>
        <taxon>Pentapetalae</taxon>
        <taxon>asterids</taxon>
        <taxon>campanulids</taxon>
        <taxon>Asterales</taxon>
        <taxon>Asteraceae</taxon>
        <taxon>Cichorioideae</taxon>
        <taxon>Cichorieae</taxon>
        <taxon>Cichoriinae</taxon>
        <taxon>Cichorium</taxon>
    </lineage>
</organism>
<reference evidence="2" key="1">
    <citation type="journal article" date="2022" name="Mol. Ecol. Resour.">
        <title>The genomes of chicory, endive, great burdock and yacon provide insights into Asteraceae palaeo-polyploidization history and plant inulin production.</title>
        <authorList>
            <person name="Fan W."/>
            <person name="Wang S."/>
            <person name="Wang H."/>
            <person name="Wang A."/>
            <person name="Jiang F."/>
            <person name="Liu H."/>
            <person name="Zhao H."/>
            <person name="Xu D."/>
            <person name="Zhang Y."/>
        </authorList>
    </citation>
    <scope>NUCLEOTIDE SEQUENCE [LARGE SCALE GENOMIC DNA]</scope>
    <source>
        <strain evidence="2">cv. Punajuju</strain>
    </source>
</reference>